<dbReference type="InterPro" id="IPR018004">
    <property type="entry name" value="KilA/APSES_HTH"/>
</dbReference>
<accession>B9W8P4</accession>
<dbReference type="PANTHER" id="PTHR43828:SF3">
    <property type="entry name" value="CHROMO DOMAIN-CONTAINING PROTEIN"/>
    <property type="match status" value="1"/>
</dbReference>
<proteinExistence type="predicted"/>
<dbReference type="Pfam" id="PF04383">
    <property type="entry name" value="KilA-N"/>
    <property type="match status" value="1"/>
</dbReference>
<dbReference type="RefSeq" id="XP_002417464.1">
    <property type="nucleotide sequence ID" value="XM_002417419.1"/>
</dbReference>
<dbReference type="InterPro" id="IPR036770">
    <property type="entry name" value="Ankyrin_rpt-contain_sf"/>
</dbReference>
<dbReference type="EMBL" id="FM992688">
    <property type="protein sequence ID" value="CAX45117.1"/>
    <property type="molecule type" value="Genomic_DNA"/>
</dbReference>
<dbReference type="GO" id="GO:0030907">
    <property type="term" value="C:MBF transcription complex"/>
    <property type="evidence" value="ECO:0007669"/>
    <property type="project" value="TreeGrafter"/>
</dbReference>
<dbReference type="InterPro" id="IPR003163">
    <property type="entry name" value="Tscrpt_reg_HTH_APSES-type"/>
</dbReference>
<dbReference type="GO" id="GO:0003677">
    <property type="term" value="F:DNA binding"/>
    <property type="evidence" value="ECO:0007669"/>
    <property type="project" value="InterPro"/>
</dbReference>
<evidence type="ECO:0000313" key="8">
    <source>
        <dbReference type="EMBL" id="CAX45117.1"/>
    </source>
</evidence>
<feature type="coiled-coil region" evidence="4">
    <location>
        <begin position="601"/>
        <end position="635"/>
    </location>
</feature>
<feature type="region of interest" description="Disordered" evidence="5">
    <location>
        <begin position="205"/>
        <end position="226"/>
    </location>
</feature>
<keyword evidence="1" id="KW-0677">Repeat</keyword>
<dbReference type="InterPro" id="IPR002110">
    <property type="entry name" value="Ankyrin_rpt"/>
</dbReference>
<dbReference type="HOGENOM" id="CLU_390837_0_0_1"/>
<protein>
    <submittedName>
        <fullName evidence="8">Cell-cycle-regulation transcription factor, putative</fullName>
    </submittedName>
</protein>
<evidence type="ECO:0000313" key="7">
    <source>
        <dbReference type="CGD" id="CAL0000168549"/>
    </source>
</evidence>
<name>B9W8P4_CANDC</name>
<dbReference type="OrthoDB" id="6718656at2759"/>
<dbReference type="CGD" id="CAL0000168549">
    <property type="gene designation" value="Cd36_08180"/>
</dbReference>
<dbReference type="GO" id="GO:0033309">
    <property type="term" value="C:SBF transcription complex"/>
    <property type="evidence" value="ECO:0007669"/>
    <property type="project" value="TreeGrafter"/>
</dbReference>
<dbReference type="FunFam" id="1.25.40.20:FF:000775">
    <property type="entry name" value="Cell-cycle-regulation transcription factor, putative"/>
    <property type="match status" value="1"/>
</dbReference>
<keyword evidence="9" id="KW-1185">Reference proteome</keyword>
<feature type="repeat" description="ANK" evidence="3">
    <location>
        <begin position="441"/>
        <end position="473"/>
    </location>
</feature>
<keyword evidence="2 3" id="KW-0040">ANK repeat</keyword>
<evidence type="ECO:0000256" key="1">
    <source>
        <dbReference type="ARBA" id="ARBA00022737"/>
    </source>
</evidence>
<reference evidence="8 9" key="1">
    <citation type="journal article" date="2009" name="Genome Res.">
        <title>Comparative genomics of the fungal pathogens Candida dubliniensis and Candida albicans.</title>
        <authorList>
            <person name="Jackson A.P."/>
            <person name="Gamble J.A."/>
            <person name="Yeomans T."/>
            <person name="Moran G.P."/>
            <person name="Saunders D."/>
            <person name="Harris D."/>
            <person name="Aslett M."/>
            <person name="Barrell J.F."/>
            <person name="Butler G."/>
            <person name="Citiulo F."/>
            <person name="Coleman D.C."/>
            <person name="de Groot P.W.J."/>
            <person name="Goodwin T.J."/>
            <person name="Quail M.A."/>
            <person name="McQuillan J."/>
            <person name="Munro C.A."/>
            <person name="Pain A."/>
            <person name="Poulter R.T."/>
            <person name="Rajandream M.A."/>
            <person name="Renauld H."/>
            <person name="Spiering M.J."/>
            <person name="Tivey A."/>
            <person name="Gow N.A.R."/>
            <person name="Barrell B."/>
            <person name="Sullivan D.J."/>
            <person name="Berriman M."/>
        </authorList>
    </citation>
    <scope>NUCLEOTIDE SEQUENCE [LARGE SCALE GENOMIC DNA]</scope>
    <source>
        <strain evidence="9">CD36 / ATCC MYA-646 / CBS 7987 / NCPF 3949 / NRRL Y-17841</strain>
    </source>
</reference>
<dbReference type="SUPFAM" id="SSF48403">
    <property type="entry name" value="Ankyrin repeat"/>
    <property type="match status" value="1"/>
</dbReference>
<evidence type="ECO:0000313" key="9">
    <source>
        <dbReference type="Proteomes" id="UP000002605"/>
    </source>
</evidence>
<dbReference type="PROSITE" id="PS50088">
    <property type="entry name" value="ANK_REPEAT"/>
    <property type="match status" value="1"/>
</dbReference>
<evidence type="ECO:0000259" key="6">
    <source>
        <dbReference type="PROSITE" id="PS51299"/>
    </source>
</evidence>
<evidence type="ECO:0000256" key="3">
    <source>
        <dbReference type="PROSITE-ProRule" id="PRU00023"/>
    </source>
</evidence>
<dbReference type="SMART" id="SM00248">
    <property type="entry name" value="ANK"/>
    <property type="match status" value="2"/>
</dbReference>
<dbReference type="Gene3D" id="1.25.40.20">
    <property type="entry name" value="Ankyrin repeat-containing domain"/>
    <property type="match status" value="1"/>
</dbReference>
<evidence type="ECO:0000256" key="2">
    <source>
        <dbReference type="ARBA" id="ARBA00023043"/>
    </source>
</evidence>
<evidence type="ECO:0000256" key="5">
    <source>
        <dbReference type="SAM" id="MobiDB-lite"/>
    </source>
</evidence>
<dbReference type="PROSITE" id="PS51299">
    <property type="entry name" value="HTH_APSES"/>
    <property type="match status" value="1"/>
</dbReference>
<dbReference type="AlphaFoldDB" id="B9W8P4"/>
<feature type="compositionally biased region" description="Basic and acidic residues" evidence="5">
    <location>
        <begin position="215"/>
        <end position="226"/>
    </location>
</feature>
<dbReference type="VEuPathDB" id="FungiDB:CD36_08180"/>
<feature type="domain" description="HTH APSES-type" evidence="6">
    <location>
        <begin position="69"/>
        <end position="194"/>
    </location>
</feature>
<dbReference type="SMART" id="SM01252">
    <property type="entry name" value="KilA-N"/>
    <property type="match status" value="1"/>
</dbReference>
<dbReference type="InterPro" id="IPR051642">
    <property type="entry name" value="SWI6-like"/>
</dbReference>
<dbReference type="Proteomes" id="UP000002605">
    <property type="component" value="Chromosome 1"/>
</dbReference>
<dbReference type="GO" id="GO:0001228">
    <property type="term" value="F:DNA-binding transcription activator activity, RNA polymerase II-specific"/>
    <property type="evidence" value="ECO:0007669"/>
    <property type="project" value="UniProtKB-ARBA"/>
</dbReference>
<dbReference type="GO" id="GO:0003713">
    <property type="term" value="F:transcription coactivator activity"/>
    <property type="evidence" value="ECO:0007669"/>
    <property type="project" value="TreeGrafter"/>
</dbReference>
<dbReference type="SUPFAM" id="SSF54616">
    <property type="entry name" value="DNA-binding domain of Mlu1-box binding protein MBP1"/>
    <property type="match status" value="1"/>
</dbReference>
<dbReference type="InterPro" id="IPR036887">
    <property type="entry name" value="HTH_APSES_sf"/>
</dbReference>
<sequence length="734" mass="83073">MDSPIHIGDLTTQSIQQKLIETHINNSSNTNKNRNNKNNNNNNCAVSSTIYSSIYSGVKTIQLTLKLDSDKSNNNNNKDLKLDNKSHNEIIVLRRVQDSFVNITQLFQILIKLDLLSASQVNNYFDNEILSNLEYFGSSSNTPQYLDLRKHQNTFLQGIWIPYDRAVNLALKFDVYEITKKLFLVDVHDFNKLPKANKRLYEDDANSDSDILDSPSKKQKLDKSSKKDLLSNGRAVSQKLIASSISQNSNYPFTLPAVIIDDNNAEIANDIKVKLGDVFKRDDEKPEGISFEEVKLAFADALSRYTLETIIDIPLDSKGQTALHFASTLASLNLVSAFIELELNSPIRGNNAGESPLISCIQVTNSMEKGNFTKILSNWLYPDIWLLDKRKRTVLHHLTLQIDKNDSFKFYTTKILEYIISENNQNLLDFRANILNAQDEDGNTALHLAIEKDSKWFIKVLVDLGADTSISNKRGTKPSDFEIIRDLGSVENDDQIFDLISTGLEFLNKRLEIGGEKLPEAESPKVVTTPKMIDREGSSSSGKIFNSIQQLLSNTNVEYENILNSKREQIKQLDRALHDATIVTANNRFNTKKITEKLVNLDNLKLQVANVTDKLALSKQELNEKIDENKEYDADAPFIIPQVFDKLKEGKEPEQDLKAGDYLLNQLQPTPILKARIQAYREINRKLEKELKTLVDYSDLTSKFKKVVSICTNVGVNEVDEFLDGLLEAVEGQQ</sequence>
<keyword evidence="4" id="KW-0175">Coiled coil</keyword>
<gene>
    <name evidence="7" type="ordered locus">Cd36_08180</name>
    <name evidence="8" type="ORF">CD36_08180</name>
</gene>
<organism evidence="8 9">
    <name type="scientific">Candida dubliniensis (strain CD36 / ATCC MYA-646 / CBS 7987 / NCPF 3949 / NRRL Y-17841)</name>
    <name type="common">Yeast</name>
    <dbReference type="NCBI Taxonomy" id="573826"/>
    <lineage>
        <taxon>Eukaryota</taxon>
        <taxon>Fungi</taxon>
        <taxon>Dikarya</taxon>
        <taxon>Ascomycota</taxon>
        <taxon>Saccharomycotina</taxon>
        <taxon>Pichiomycetes</taxon>
        <taxon>Debaryomycetaceae</taxon>
        <taxon>Candida/Lodderomyces clade</taxon>
        <taxon>Candida</taxon>
    </lineage>
</organism>
<dbReference type="GeneID" id="8045009"/>
<dbReference type="eggNOG" id="ENOG502QPWC">
    <property type="taxonomic scope" value="Eukaryota"/>
</dbReference>
<dbReference type="PANTHER" id="PTHR43828">
    <property type="entry name" value="ASPARAGINASE"/>
    <property type="match status" value="1"/>
</dbReference>
<dbReference type="KEGG" id="cdu:CD36_08180"/>
<evidence type="ECO:0000256" key="4">
    <source>
        <dbReference type="SAM" id="Coils"/>
    </source>
</evidence>
<dbReference type="Gene3D" id="3.10.260.10">
    <property type="entry name" value="Transcription regulator HTH, APSES-type DNA-binding domain"/>
    <property type="match status" value="1"/>
</dbReference>
<dbReference type="PROSITE" id="PS50297">
    <property type="entry name" value="ANK_REP_REGION"/>
    <property type="match status" value="1"/>
</dbReference>